<evidence type="ECO:0000256" key="3">
    <source>
        <dbReference type="ARBA" id="ARBA00022630"/>
    </source>
</evidence>
<keyword evidence="5" id="KW-0413">Isomerase</keyword>
<organism evidence="7 8">
    <name type="scientific">Sandaracinus amylolyticus</name>
    <dbReference type="NCBI Taxonomy" id="927083"/>
    <lineage>
        <taxon>Bacteria</taxon>
        <taxon>Pseudomonadati</taxon>
        <taxon>Myxococcota</taxon>
        <taxon>Polyangia</taxon>
        <taxon>Polyangiales</taxon>
        <taxon>Sandaracinaceae</taxon>
        <taxon>Sandaracinus</taxon>
    </lineage>
</organism>
<dbReference type="AlphaFoldDB" id="A0A0F6W7J0"/>
<reference evidence="7 8" key="1">
    <citation type="submission" date="2015-03" db="EMBL/GenBank/DDBJ databases">
        <title>Genome assembly of Sandaracinus amylolyticus DSM 53668.</title>
        <authorList>
            <person name="Sharma G."/>
            <person name="Subramanian S."/>
        </authorList>
    </citation>
    <scope>NUCLEOTIDE SEQUENCE [LARGE SCALE GENOMIC DNA]</scope>
    <source>
        <strain evidence="7 8">DSM 53668</strain>
    </source>
</reference>
<evidence type="ECO:0000259" key="6">
    <source>
        <dbReference type="Pfam" id="PF03275"/>
    </source>
</evidence>
<dbReference type="OrthoDB" id="9769600at2"/>
<sequence length="370" mass="43087">MEHDYVVVGSGLFGAVFAQQAREAGKSVLVIERRDHVGGNCWSYDCPETGINVHAYGTHIFHCSSDEIWQYVNRFTGLNRYRHRVLTTHRDRVYSMPINLGTVNAFYGVSLRPFEVESFLESKRENITMPRNLEEKAISLIGRDLYEAFVKGYTAKQWGCDPCELPASIINRLPVRVSYEDSYFDDRYQGIPLEGYGRMFERMLEGIPVELGVDFFDDREHWMRHAKKVVYTGPLDRFFDYEHGRLSWRSVRFERTRVDIDDYQGTSVMNYADGDVPYTRIHEPKHLHPERRSRTKGKTVVIREYSHVDDDQPYYPVNFPSDQDKLARYQAQQSEHPNVIFGGRLAQYRYLDMHQVIGAALRAAARELSS</sequence>
<dbReference type="GO" id="GO:0050660">
    <property type="term" value="F:flavin adenine dinucleotide binding"/>
    <property type="evidence" value="ECO:0007669"/>
    <property type="project" value="TreeGrafter"/>
</dbReference>
<comment type="cofactor">
    <cofactor evidence="1">
        <name>FAD</name>
        <dbReference type="ChEBI" id="CHEBI:57692"/>
    </cofactor>
</comment>
<keyword evidence="4" id="KW-0274">FAD</keyword>
<feature type="domain" description="UDP-galactopyranose mutase C-terminal" evidence="6">
    <location>
        <begin position="148"/>
        <end position="350"/>
    </location>
</feature>
<dbReference type="PANTHER" id="PTHR21197:SF0">
    <property type="entry name" value="UDP-GALACTOPYRANOSE MUTASE"/>
    <property type="match status" value="1"/>
</dbReference>
<dbReference type="Proteomes" id="UP000034883">
    <property type="component" value="Chromosome"/>
</dbReference>
<name>A0A0F6W7J0_9BACT</name>
<accession>A0A0F6W7J0</accession>
<dbReference type="Pfam" id="PF13450">
    <property type="entry name" value="NAD_binding_8"/>
    <property type="match status" value="1"/>
</dbReference>
<dbReference type="SUPFAM" id="SSF51971">
    <property type="entry name" value="Nucleotide-binding domain"/>
    <property type="match status" value="1"/>
</dbReference>
<dbReference type="Gene3D" id="3.40.50.720">
    <property type="entry name" value="NAD(P)-binding Rossmann-like Domain"/>
    <property type="match status" value="3"/>
</dbReference>
<evidence type="ECO:0000256" key="5">
    <source>
        <dbReference type="ARBA" id="ARBA00023235"/>
    </source>
</evidence>
<keyword evidence="8" id="KW-1185">Reference proteome</keyword>
<dbReference type="SUPFAM" id="SSF54373">
    <property type="entry name" value="FAD-linked reductases, C-terminal domain"/>
    <property type="match status" value="1"/>
</dbReference>
<dbReference type="NCBIfam" id="TIGR00031">
    <property type="entry name" value="UDP-GALP_mutase"/>
    <property type="match status" value="1"/>
</dbReference>
<gene>
    <name evidence="7" type="ORF">DB32_006572</name>
</gene>
<dbReference type="RefSeq" id="WP_053239030.1">
    <property type="nucleotide sequence ID" value="NZ_CP011125.1"/>
</dbReference>
<evidence type="ECO:0000256" key="1">
    <source>
        <dbReference type="ARBA" id="ARBA00001974"/>
    </source>
</evidence>
<comment type="similarity">
    <text evidence="2">Belongs to the UDP-galactopyranose/dTDP-fucopyranose mutase family.</text>
</comment>
<dbReference type="PANTHER" id="PTHR21197">
    <property type="entry name" value="UDP-GALACTOPYRANOSE MUTASE"/>
    <property type="match status" value="1"/>
</dbReference>
<dbReference type="GO" id="GO:0008767">
    <property type="term" value="F:UDP-galactopyranose mutase activity"/>
    <property type="evidence" value="ECO:0007669"/>
    <property type="project" value="InterPro"/>
</dbReference>
<dbReference type="GO" id="GO:0005829">
    <property type="term" value="C:cytosol"/>
    <property type="evidence" value="ECO:0007669"/>
    <property type="project" value="TreeGrafter"/>
</dbReference>
<evidence type="ECO:0000313" key="8">
    <source>
        <dbReference type="Proteomes" id="UP000034883"/>
    </source>
</evidence>
<dbReference type="KEGG" id="samy:DB32_006572"/>
<dbReference type="EMBL" id="CP011125">
    <property type="protein sequence ID" value="AKF09423.1"/>
    <property type="molecule type" value="Genomic_DNA"/>
</dbReference>
<dbReference type="Pfam" id="PF03275">
    <property type="entry name" value="GLF"/>
    <property type="match status" value="1"/>
</dbReference>
<evidence type="ECO:0000313" key="7">
    <source>
        <dbReference type="EMBL" id="AKF09423.1"/>
    </source>
</evidence>
<dbReference type="STRING" id="927083.DB32_006572"/>
<evidence type="ECO:0000256" key="4">
    <source>
        <dbReference type="ARBA" id="ARBA00022827"/>
    </source>
</evidence>
<protein>
    <submittedName>
        <fullName evidence="7">UDP-galactopyranose mutase</fullName>
    </submittedName>
</protein>
<dbReference type="InterPro" id="IPR004379">
    <property type="entry name" value="UDP-GALP_mutase"/>
</dbReference>
<evidence type="ECO:0000256" key="2">
    <source>
        <dbReference type="ARBA" id="ARBA00009321"/>
    </source>
</evidence>
<proteinExistence type="inferred from homology"/>
<dbReference type="InterPro" id="IPR015899">
    <property type="entry name" value="UDP-GalPyranose_mutase_C"/>
</dbReference>
<keyword evidence="3" id="KW-0285">Flavoprotein</keyword>